<keyword evidence="9" id="KW-1185">Reference proteome</keyword>
<evidence type="ECO:0000256" key="1">
    <source>
        <dbReference type="ARBA" id="ARBA00022553"/>
    </source>
</evidence>
<evidence type="ECO:0000256" key="5">
    <source>
        <dbReference type="PROSITE-ProRule" id="PRU00023"/>
    </source>
</evidence>
<dbReference type="Gene3D" id="1.25.40.20">
    <property type="entry name" value="Ankyrin repeat-containing domain"/>
    <property type="match status" value="1"/>
</dbReference>
<keyword evidence="1" id="KW-0597">Phosphoprotein</keyword>
<dbReference type="GO" id="GO:0030837">
    <property type="term" value="P:negative regulation of actin filament polymerization"/>
    <property type="evidence" value="ECO:0007669"/>
    <property type="project" value="InterPro"/>
</dbReference>
<dbReference type="PROSITE" id="PS50088">
    <property type="entry name" value="ANK_REPEAT"/>
    <property type="match status" value="3"/>
</dbReference>
<gene>
    <name evidence="8" type="ORF">PHYPO_G00160360</name>
</gene>
<dbReference type="Proteomes" id="UP000327468">
    <property type="component" value="Chromosome 27"/>
</dbReference>
<feature type="compositionally biased region" description="Basic and acidic residues" evidence="7">
    <location>
        <begin position="1"/>
        <end position="14"/>
    </location>
</feature>
<feature type="compositionally biased region" description="Basic and acidic residues" evidence="7">
    <location>
        <begin position="763"/>
        <end position="773"/>
    </location>
</feature>
<feature type="region of interest" description="Disordered" evidence="7">
    <location>
        <begin position="1"/>
        <end position="23"/>
    </location>
</feature>
<feature type="repeat" description="ANK" evidence="5">
    <location>
        <begin position="866"/>
        <end position="891"/>
    </location>
</feature>
<dbReference type="PROSITE" id="PS50297">
    <property type="entry name" value="ANK_REP_REGION"/>
    <property type="match status" value="3"/>
</dbReference>
<dbReference type="PANTHER" id="PTHR24168:SF19">
    <property type="entry name" value="KN MOTIF AND ANKYRIN REPEAT DOMAIN-CONTAINING PROTEIN 1"/>
    <property type="match status" value="1"/>
</dbReference>
<dbReference type="InterPro" id="IPR002110">
    <property type="entry name" value="Ankyrin_rpt"/>
</dbReference>
<dbReference type="Pfam" id="PF12796">
    <property type="entry name" value="Ank_2"/>
    <property type="match status" value="2"/>
</dbReference>
<protein>
    <submittedName>
        <fullName evidence="8">Uncharacterized protein</fullName>
    </submittedName>
</protein>
<evidence type="ECO:0000256" key="3">
    <source>
        <dbReference type="ARBA" id="ARBA00023043"/>
    </source>
</evidence>
<evidence type="ECO:0000313" key="8">
    <source>
        <dbReference type="EMBL" id="KAB5522513.1"/>
    </source>
</evidence>
<feature type="compositionally biased region" description="Polar residues" evidence="7">
    <location>
        <begin position="69"/>
        <end position="92"/>
    </location>
</feature>
<dbReference type="InterPro" id="IPR036770">
    <property type="entry name" value="Ankyrin_rpt-contain_sf"/>
</dbReference>
<organism evidence="8 9">
    <name type="scientific">Pangasianodon hypophthalmus</name>
    <name type="common">Striped catfish</name>
    <name type="synonym">Helicophagus hypophthalmus</name>
    <dbReference type="NCBI Taxonomy" id="310915"/>
    <lineage>
        <taxon>Eukaryota</taxon>
        <taxon>Metazoa</taxon>
        <taxon>Chordata</taxon>
        <taxon>Craniata</taxon>
        <taxon>Vertebrata</taxon>
        <taxon>Euteleostomi</taxon>
        <taxon>Actinopterygii</taxon>
        <taxon>Neopterygii</taxon>
        <taxon>Teleostei</taxon>
        <taxon>Ostariophysi</taxon>
        <taxon>Siluriformes</taxon>
        <taxon>Pangasiidae</taxon>
        <taxon>Pangasianodon</taxon>
    </lineage>
</organism>
<dbReference type="SMART" id="SM00248">
    <property type="entry name" value="ANK"/>
    <property type="match status" value="5"/>
</dbReference>
<comment type="caution">
    <text evidence="8">The sequence shown here is derived from an EMBL/GenBank/DDBJ whole genome shotgun (WGS) entry which is preliminary data.</text>
</comment>
<feature type="repeat" description="ANK" evidence="5">
    <location>
        <begin position="938"/>
        <end position="970"/>
    </location>
</feature>
<evidence type="ECO:0000256" key="4">
    <source>
        <dbReference type="ARBA" id="ARBA00023054"/>
    </source>
</evidence>
<evidence type="ECO:0000313" key="9">
    <source>
        <dbReference type="Proteomes" id="UP000327468"/>
    </source>
</evidence>
<feature type="repeat" description="ANK" evidence="5">
    <location>
        <begin position="971"/>
        <end position="1004"/>
    </location>
</feature>
<evidence type="ECO:0000256" key="2">
    <source>
        <dbReference type="ARBA" id="ARBA00022737"/>
    </source>
</evidence>
<dbReference type="InterPro" id="IPR047184">
    <property type="entry name" value="KANK1-4"/>
</dbReference>
<dbReference type="AlphaFoldDB" id="A0A5N5JY02"/>
<dbReference type="SUPFAM" id="SSF48403">
    <property type="entry name" value="Ankyrin repeat"/>
    <property type="match status" value="1"/>
</dbReference>
<dbReference type="FunFam" id="1.25.40.20:FF:000017">
    <property type="entry name" value="KN motif and ankyrin repeat domain-containing protein 1"/>
    <property type="match status" value="1"/>
</dbReference>
<feature type="coiled-coil region" evidence="6">
    <location>
        <begin position="260"/>
        <end position="294"/>
    </location>
</feature>
<accession>A0A5N5JY02</accession>
<name>A0A5N5JY02_PANHP</name>
<sequence>MTLVETQKRLEQEKGSSQTMTSEIYTRRRLASFAGLGSSGIMSPLTSWSALNHTQSQENHKGSKLTVPDQASSGSSSLRTSPKSSGRATPVTTVSPLDLQLVRDQMVVALERLKEMEEQVKIIPVLQVKISVLKEEKKELSALVKNLESQNLACNLDPDLQGLSRKRAYSTGSTVKYFKPEKDNEGKRVSAKKVDSWEHDALSELDQFKQLNAEMQLTVNDNENMGFVHSRSCCRDVATETKLNVRSVEVGVTEAMLGVVSDTELELELQQQTIQVLRDKVQMLEVELKEALLKAELCRLKSELQEAGAHTLAAKNYTAQPEMQSTATQTGMLTRTIGIGNHIQLVHAAVGEGAVRTLNTVGLTCQPETNDVASGLDTPIEMWEIQKKVEKRHQCVGTHYVPTCSQGVGTSVSVCDVGIMTLELMETLEKKKISSRTVGFGDCAIDVNVNMVKPLVSQDIVTEPVRGTDVGVIMTPQTMSQCTNTDVHTDSHGTSTSPVYIPESSTISTNMLTQERHTNTVHIITRTLAVGDGRVIDQQVPGKMRSIAVGTPVYLKERTVTPGTSKVMTRDTGVGMANINENFLVGLRTRNMACGPSRLPDPNKTRSIGVEVGDGRIRDVDGHMWMPVHLLQPHLYAQTEPGLDHYIDRMQTLLKEQQSLLTSSHFKPKDDVALQPQDLLDIQHGVPGHGSSSKASERMQLKSKNLMGHFSDDNSSIRSTRKDMSQRCAESRKTLKSLSPGFNCLSITEGAFSEWTDSEEEKRKRMKQIEEGPRISTKSSKMERREGYEMSDKVISACHKLKAHLNDTKVLSNRELRSCLNVIQQDWFCVSSQKKAYPETVEGFLSMCHHVSPAVLTYVANMADRNGNTALHYSVSHSNFRVVQKLLDAGVCNVNQQNKAGYTPIMLAALAAVETKEDMSVVEGLFRKGDVNAKATQAGQTALMLAVSHGRMDMVKVLLASGSKVNIQDDEGSTALMCASEHGHVDIVRLLLAQPGCDATLTDNDDSTAMSIALDAGHSDIAMLLYAHINYGMGQPLAISRS</sequence>
<feature type="region of interest" description="Disordered" evidence="7">
    <location>
        <begin position="763"/>
        <end position="786"/>
    </location>
</feature>
<reference evidence="8 9" key="1">
    <citation type="submission" date="2019-06" db="EMBL/GenBank/DDBJ databases">
        <title>A chromosome-scale genome assembly of the striped catfish, Pangasianodon hypophthalmus.</title>
        <authorList>
            <person name="Wen M."/>
            <person name="Zahm M."/>
            <person name="Roques C."/>
            <person name="Cabau C."/>
            <person name="Klopp C."/>
            <person name="Donnadieu C."/>
            <person name="Jouanno E."/>
            <person name="Avarre J.-C."/>
            <person name="Campet M."/>
            <person name="Ha T.T.T."/>
            <person name="Dugue R."/>
            <person name="Lampietro C."/>
            <person name="Louis A."/>
            <person name="Herpin A."/>
            <person name="Echchiki A."/>
            <person name="Berthelot C."/>
            <person name="Parey E."/>
            <person name="Roest-Crollius H."/>
            <person name="Braasch I."/>
            <person name="Postlethwait J."/>
            <person name="Bobe J."/>
            <person name="Montfort J."/>
            <person name="Bouchez O."/>
            <person name="Begum T."/>
            <person name="Schartl M."/>
            <person name="Guiguen Y."/>
        </authorList>
    </citation>
    <scope>NUCLEOTIDE SEQUENCE [LARGE SCALE GENOMIC DNA]</scope>
    <source>
        <strain evidence="8 9">Indonesia</strain>
        <tissue evidence="8">Blood</tissue>
    </source>
</reference>
<feature type="region of interest" description="Disordered" evidence="7">
    <location>
        <begin position="53"/>
        <end position="92"/>
    </location>
</feature>
<keyword evidence="3 5" id="KW-0040">ANK repeat</keyword>
<dbReference type="GO" id="GO:0005737">
    <property type="term" value="C:cytoplasm"/>
    <property type="evidence" value="ECO:0007669"/>
    <property type="project" value="TreeGrafter"/>
</dbReference>
<keyword evidence="2" id="KW-0677">Repeat</keyword>
<dbReference type="EMBL" id="VFJC01000028">
    <property type="protein sequence ID" value="KAB5522513.1"/>
    <property type="molecule type" value="Genomic_DNA"/>
</dbReference>
<evidence type="ECO:0000256" key="7">
    <source>
        <dbReference type="SAM" id="MobiDB-lite"/>
    </source>
</evidence>
<dbReference type="GO" id="GO:0005856">
    <property type="term" value="C:cytoskeleton"/>
    <property type="evidence" value="ECO:0007669"/>
    <property type="project" value="TreeGrafter"/>
</dbReference>
<feature type="coiled-coil region" evidence="6">
    <location>
        <begin position="99"/>
        <end position="153"/>
    </location>
</feature>
<keyword evidence="4 6" id="KW-0175">Coiled coil</keyword>
<evidence type="ECO:0000256" key="6">
    <source>
        <dbReference type="SAM" id="Coils"/>
    </source>
</evidence>
<proteinExistence type="predicted"/>
<dbReference type="PANTHER" id="PTHR24168">
    <property type="entry name" value="KN MOTIF AND ANKYRIN REPEAT DOMAIN-CONTAINING"/>
    <property type="match status" value="1"/>
</dbReference>